<dbReference type="InterPro" id="IPR010761">
    <property type="entry name" value="Clc_prot-like"/>
</dbReference>
<dbReference type="PANTHER" id="PTHR10671:SF51">
    <property type="entry name" value="CLC-LIKE PROTEIN"/>
    <property type="match status" value="1"/>
</dbReference>
<evidence type="ECO:0000256" key="3">
    <source>
        <dbReference type="ARBA" id="ARBA00022989"/>
    </source>
</evidence>
<reference evidence="7" key="1">
    <citation type="submission" date="2017-02" db="UniProtKB">
        <authorList>
            <consortium name="WormBaseParasite"/>
        </authorList>
    </citation>
    <scope>IDENTIFICATION</scope>
</reference>
<evidence type="ECO:0000256" key="2">
    <source>
        <dbReference type="ARBA" id="ARBA00022692"/>
    </source>
</evidence>
<dbReference type="Proteomes" id="UP000046393">
    <property type="component" value="Unplaced"/>
</dbReference>
<evidence type="ECO:0000256" key="1">
    <source>
        <dbReference type="ARBA" id="ARBA00004141"/>
    </source>
</evidence>
<dbReference type="AlphaFoldDB" id="A0A0N5AXI3"/>
<dbReference type="PANTHER" id="PTHR10671">
    <property type="entry name" value="EPITHELIAL MEMBRANE PROTEIN-RELATED"/>
    <property type="match status" value="1"/>
</dbReference>
<feature type="transmembrane region" description="Helical" evidence="5">
    <location>
        <begin position="12"/>
        <end position="36"/>
    </location>
</feature>
<protein>
    <submittedName>
        <fullName evidence="7">Uncharacterized protein</fullName>
    </submittedName>
</protein>
<evidence type="ECO:0000313" key="7">
    <source>
        <dbReference type="WBParaSite" id="SMUV_0000966101-mRNA-1"/>
    </source>
</evidence>
<keyword evidence="4 5" id="KW-0472">Membrane</keyword>
<evidence type="ECO:0000256" key="4">
    <source>
        <dbReference type="ARBA" id="ARBA00023136"/>
    </source>
</evidence>
<accession>A0A0N5AXI3</accession>
<sequence>MLSGNAFGQRASILAAEVLTLIALGLSIAAILMSSWQVVNLREYNSIHEHGLWLDCTRHTRDGPNSPLARRTNTVHASAERRRLQTTLQQQKQQKQQKQKQQTNTVSRCFRYATITEPLHCVYKFDYDKYSGTFDLEDDNSPVGEVNRHKFYGIFSECTLSVRITST</sequence>
<comment type="subcellular location">
    <subcellularLocation>
        <location evidence="1">Membrane</location>
        <topology evidence="1">Multi-pass membrane protein</topology>
    </subcellularLocation>
</comment>
<dbReference type="Pfam" id="PF07062">
    <property type="entry name" value="Clc-like"/>
    <property type="match status" value="2"/>
</dbReference>
<dbReference type="GO" id="GO:0005886">
    <property type="term" value="C:plasma membrane"/>
    <property type="evidence" value="ECO:0007669"/>
    <property type="project" value="TreeGrafter"/>
</dbReference>
<proteinExistence type="predicted"/>
<keyword evidence="3 5" id="KW-1133">Transmembrane helix</keyword>
<organism evidence="6 7">
    <name type="scientific">Syphacia muris</name>
    <dbReference type="NCBI Taxonomy" id="451379"/>
    <lineage>
        <taxon>Eukaryota</taxon>
        <taxon>Metazoa</taxon>
        <taxon>Ecdysozoa</taxon>
        <taxon>Nematoda</taxon>
        <taxon>Chromadorea</taxon>
        <taxon>Rhabditida</taxon>
        <taxon>Spirurina</taxon>
        <taxon>Oxyuridomorpha</taxon>
        <taxon>Oxyuroidea</taxon>
        <taxon>Oxyuridae</taxon>
        <taxon>Syphacia</taxon>
    </lineage>
</organism>
<dbReference type="WBParaSite" id="SMUV_0000966101-mRNA-1">
    <property type="protein sequence ID" value="SMUV_0000966101-mRNA-1"/>
    <property type="gene ID" value="SMUV_0000966101"/>
</dbReference>
<keyword evidence="2 5" id="KW-0812">Transmembrane</keyword>
<evidence type="ECO:0000256" key="5">
    <source>
        <dbReference type="SAM" id="Phobius"/>
    </source>
</evidence>
<evidence type="ECO:0000313" key="6">
    <source>
        <dbReference type="Proteomes" id="UP000046393"/>
    </source>
</evidence>
<name>A0A0N5AXI3_9BILA</name>
<dbReference type="InterPro" id="IPR050579">
    <property type="entry name" value="PMP-22/EMP/MP20-like"/>
</dbReference>
<keyword evidence="6" id="KW-1185">Reference proteome</keyword>